<feature type="transmembrane region" description="Helical" evidence="1">
    <location>
        <begin position="91"/>
        <end position="120"/>
    </location>
</feature>
<keyword evidence="1" id="KW-1133">Transmembrane helix</keyword>
<dbReference type="KEGG" id="shi:Shel_18620"/>
<protein>
    <recommendedName>
        <fullName evidence="4">HXXEE domain-containing protein</fullName>
    </recommendedName>
</protein>
<dbReference type="HOGENOM" id="CLU_098225_0_0_11"/>
<evidence type="ECO:0000313" key="2">
    <source>
        <dbReference type="EMBL" id="ACV22878.1"/>
    </source>
</evidence>
<feature type="transmembrane region" description="Helical" evidence="1">
    <location>
        <begin position="34"/>
        <end position="52"/>
    </location>
</feature>
<keyword evidence="3" id="KW-1185">Reference proteome</keyword>
<evidence type="ECO:0000313" key="3">
    <source>
        <dbReference type="Proteomes" id="UP000002026"/>
    </source>
</evidence>
<dbReference type="eggNOG" id="ENOG50341CU">
    <property type="taxonomic scope" value="Bacteria"/>
</dbReference>
<organism evidence="2 3">
    <name type="scientific">Slackia heliotrinireducens (strain ATCC 29202 / DSM 20476 / NCTC 11029 / RHS 1)</name>
    <name type="common">Peptococcus heliotrinreducens</name>
    <dbReference type="NCBI Taxonomy" id="471855"/>
    <lineage>
        <taxon>Bacteria</taxon>
        <taxon>Bacillati</taxon>
        <taxon>Actinomycetota</taxon>
        <taxon>Coriobacteriia</taxon>
        <taxon>Eggerthellales</taxon>
        <taxon>Eggerthellaceae</taxon>
        <taxon>Slackia</taxon>
    </lineage>
</organism>
<feature type="transmembrane region" description="Helical" evidence="1">
    <location>
        <begin position="6"/>
        <end position="27"/>
    </location>
</feature>
<dbReference type="AlphaFoldDB" id="C7N7J3"/>
<evidence type="ECO:0000256" key="1">
    <source>
        <dbReference type="SAM" id="Phobius"/>
    </source>
</evidence>
<dbReference type="Proteomes" id="UP000002026">
    <property type="component" value="Chromosome"/>
</dbReference>
<sequence>MKSLVNHWHEVSVFLAGAVAVCAILLVEDPVQKCLLAAIVAMLLHFFEEFGFPGGFPHMGVKALLGSDEPDSTKWHCNNLNSMFGNWTALLLLYIVPLLLPGVRFLTLSAMMFLFAEVLMHLVLFNMRQKSLYNPGMVTGVVLMGAIGIYYFTSVFDASAVVWWDWALAVVWFVAVFVLCFRSPLYWKLGDKPGFPLTQQTAFGLAARSVDGEAGRASNIAFAESRE</sequence>
<accession>C7N7J3</accession>
<evidence type="ECO:0008006" key="4">
    <source>
        <dbReference type="Google" id="ProtNLM"/>
    </source>
</evidence>
<dbReference type="InterPro" id="IPR025671">
    <property type="entry name" value="HXXEE"/>
</dbReference>
<keyword evidence="1" id="KW-0812">Transmembrane</keyword>
<feature type="transmembrane region" description="Helical" evidence="1">
    <location>
        <begin position="132"/>
        <end position="151"/>
    </location>
</feature>
<gene>
    <name evidence="2" type="ordered locus">Shel_18620</name>
</gene>
<dbReference type="EMBL" id="CP001684">
    <property type="protein sequence ID" value="ACV22878.1"/>
    <property type="molecule type" value="Genomic_DNA"/>
</dbReference>
<reference evidence="2 3" key="1">
    <citation type="journal article" date="2009" name="Stand. Genomic Sci.">
        <title>Complete genome sequence of Slackia heliotrinireducens type strain (RHS 1).</title>
        <authorList>
            <person name="Pukall R."/>
            <person name="Lapidus A."/>
            <person name="Nolan M."/>
            <person name="Copeland A."/>
            <person name="Glavina Del Rio T."/>
            <person name="Lucas S."/>
            <person name="Chen F."/>
            <person name="Tice H."/>
            <person name="Cheng J.F."/>
            <person name="Chertkov O."/>
            <person name="Bruce D."/>
            <person name="Goodwin L."/>
            <person name="Kuske C."/>
            <person name="Brettin T."/>
            <person name="Detter J.C."/>
            <person name="Han C."/>
            <person name="Pitluck S."/>
            <person name="Pati A."/>
            <person name="Mavrommatis K."/>
            <person name="Ivanova N."/>
            <person name="Ovchinnikova G."/>
            <person name="Chen A."/>
            <person name="Palaniappan K."/>
            <person name="Schneider S."/>
            <person name="Rohde M."/>
            <person name="Chain P."/>
            <person name="D'haeseleer P."/>
            <person name="Goker M."/>
            <person name="Bristow J."/>
            <person name="Eisen J.A."/>
            <person name="Markowitz V."/>
            <person name="Kyrpides N.C."/>
            <person name="Klenk H.P."/>
            <person name="Hugenholtz P."/>
        </authorList>
    </citation>
    <scope>NUCLEOTIDE SEQUENCE [LARGE SCALE GENOMIC DNA]</scope>
    <source>
        <strain evidence="3">ATCC 29202 / DSM 20476 / NCTC 11029 / RHS 1</strain>
    </source>
</reference>
<feature type="transmembrane region" description="Helical" evidence="1">
    <location>
        <begin position="163"/>
        <end position="181"/>
    </location>
</feature>
<name>C7N7J3_SLAHD</name>
<dbReference type="STRING" id="471855.Shel_18620"/>
<keyword evidence="1" id="KW-0472">Membrane</keyword>
<dbReference type="Pfam" id="PF13787">
    <property type="entry name" value="HXXEE"/>
    <property type="match status" value="1"/>
</dbReference>
<proteinExistence type="predicted"/>